<evidence type="ECO:0000313" key="7">
    <source>
        <dbReference type="Proteomes" id="UP000307657"/>
    </source>
</evidence>
<dbReference type="OrthoDB" id="9779074at2"/>
<keyword evidence="3" id="KW-0804">Transcription</keyword>
<keyword evidence="2" id="KW-0238">DNA-binding</keyword>
<keyword evidence="7" id="KW-1185">Reference proteome</keyword>
<evidence type="ECO:0000256" key="4">
    <source>
        <dbReference type="SAM" id="Phobius"/>
    </source>
</evidence>
<dbReference type="PANTHER" id="PTHR43280:SF2">
    <property type="entry name" value="HTH-TYPE TRANSCRIPTIONAL REGULATOR EXSA"/>
    <property type="match status" value="1"/>
</dbReference>
<dbReference type="PANTHER" id="PTHR43280">
    <property type="entry name" value="ARAC-FAMILY TRANSCRIPTIONAL REGULATOR"/>
    <property type="match status" value="1"/>
</dbReference>
<dbReference type="AlphaFoldDB" id="A0A4U0EN55"/>
<feature type="transmembrane region" description="Helical" evidence="4">
    <location>
        <begin position="6"/>
        <end position="23"/>
    </location>
</feature>
<keyword evidence="4" id="KW-0472">Membrane</keyword>
<feature type="transmembrane region" description="Helical" evidence="4">
    <location>
        <begin position="146"/>
        <end position="168"/>
    </location>
</feature>
<keyword evidence="1" id="KW-0805">Transcription regulation</keyword>
<feature type="transmembrane region" description="Helical" evidence="4">
    <location>
        <begin position="35"/>
        <end position="53"/>
    </location>
</feature>
<accession>A0A4U0EN55</accession>
<dbReference type="GO" id="GO:0003700">
    <property type="term" value="F:DNA-binding transcription factor activity"/>
    <property type="evidence" value="ECO:0007669"/>
    <property type="project" value="InterPro"/>
</dbReference>
<proteinExistence type="predicted"/>
<dbReference type="Pfam" id="PF12833">
    <property type="entry name" value="HTH_18"/>
    <property type="match status" value="1"/>
</dbReference>
<keyword evidence="4" id="KW-0812">Transmembrane</keyword>
<organism evidence="6 7">
    <name type="scientific">Pontimicrobium aquaticum</name>
    <dbReference type="NCBI Taxonomy" id="2565367"/>
    <lineage>
        <taxon>Bacteria</taxon>
        <taxon>Pseudomonadati</taxon>
        <taxon>Bacteroidota</taxon>
        <taxon>Flavobacteriia</taxon>
        <taxon>Flavobacteriales</taxon>
        <taxon>Flavobacteriaceae</taxon>
        <taxon>Pontimicrobium</taxon>
    </lineage>
</organism>
<feature type="transmembrane region" description="Helical" evidence="4">
    <location>
        <begin position="189"/>
        <end position="212"/>
    </location>
</feature>
<sequence>MISTYSIIGLMVLGQLVVIEIHTLKYLRNHLISRYYFILLLCLSFLLIHELLIHSRFIILFPHFTFTGEAITLLIWPLIFLITKEVLNNKRSSYDFLHFLPFLIYSLFRLDKYLMSSGEKSKLLEAFYNNIDNQTLVAKEFIWSEFVYDLILFRIQPLIYIIVVLIYINSQRSSQKIEKTSKHLYWLKIIIFGFLTIWGLKYLSFISGYFIIPFTIKHPLAIIFIAIQVFLISQFALTSKTGIPETFSLKKGITKKELEAIARKAKNYIEENNTYLNKEITLHYLSKKINTNSSYLSKAINHHYKLSFTDFLNQFRIKKAKEIIESPKIDIYTMEAIAKQSGFKSISTFNRAFLKFEGQTPSQYKNSVNL</sequence>
<dbReference type="Proteomes" id="UP000307657">
    <property type="component" value="Unassembled WGS sequence"/>
</dbReference>
<evidence type="ECO:0000256" key="2">
    <source>
        <dbReference type="ARBA" id="ARBA00023125"/>
    </source>
</evidence>
<dbReference type="EMBL" id="SUPL01000008">
    <property type="protein sequence ID" value="TJY32941.1"/>
    <property type="molecule type" value="Genomic_DNA"/>
</dbReference>
<feature type="transmembrane region" description="Helical" evidence="4">
    <location>
        <begin position="59"/>
        <end position="82"/>
    </location>
</feature>
<dbReference type="InterPro" id="IPR018060">
    <property type="entry name" value="HTH_AraC"/>
</dbReference>
<evidence type="ECO:0000259" key="5">
    <source>
        <dbReference type="PROSITE" id="PS01124"/>
    </source>
</evidence>
<protein>
    <submittedName>
        <fullName evidence="6">Helix-turn-helix transcriptional regulator</fullName>
    </submittedName>
</protein>
<dbReference type="PROSITE" id="PS01124">
    <property type="entry name" value="HTH_ARAC_FAMILY_2"/>
    <property type="match status" value="1"/>
</dbReference>
<reference evidence="6 7" key="1">
    <citation type="submission" date="2019-04" db="EMBL/GenBank/DDBJ databases">
        <title>Lacinutrix sp. nov., isolated from marine water.</title>
        <authorList>
            <person name="Kim W."/>
        </authorList>
    </citation>
    <scope>NUCLEOTIDE SEQUENCE [LARGE SCALE GENOMIC DNA]</scope>
    <source>
        <strain evidence="6 7">CAU 1491</strain>
    </source>
</reference>
<feature type="domain" description="HTH araC/xylS-type" evidence="5">
    <location>
        <begin position="263"/>
        <end position="367"/>
    </location>
</feature>
<evidence type="ECO:0000256" key="1">
    <source>
        <dbReference type="ARBA" id="ARBA00023015"/>
    </source>
</evidence>
<dbReference type="SUPFAM" id="SSF46689">
    <property type="entry name" value="Homeodomain-like"/>
    <property type="match status" value="1"/>
</dbReference>
<evidence type="ECO:0000256" key="3">
    <source>
        <dbReference type="ARBA" id="ARBA00023163"/>
    </source>
</evidence>
<keyword evidence="4" id="KW-1133">Transmembrane helix</keyword>
<feature type="transmembrane region" description="Helical" evidence="4">
    <location>
        <begin position="94"/>
        <end position="110"/>
    </location>
</feature>
<feature type="transmembrane region" description="Helical" evidence="4">
    <location>
        <begin position="218"/>
        <end position="237"/>
    </location>
</feature>
<comment type="caution">
    <text evidence="6">The sequence shown here is derived from an EMBL/GenBank/DDBJ whole genome shotgun (WGS) entry which is preliminary data.</text>
</comment>
<dbReference type="Gene3D" id="1.10.10.60">
    <property type="entry name" value="Homeodomain-like"/>
    <property type="match status" value="2"/>
</dbReference>
<name>A0A4U0EN55_9FLAO</name>
<dbReference type="SMART" id="SM00342">
    <property type="entry name" value="HTH_ARAC"/>
    <property type="match status" value="1"/>
</dbReference>
<gene>
    <name evidence="6" type="ORF">E5167_14000</name>
</gene>
<evidence type="ECO:0000313" key="6">
    <source>
        <dbReference type="EMBL" id="TJY32941.1"/>
    </source>
</evidence>
<dbReference type="GO" id="GO:0043565">
    <property type="term" value="F:sequence-specific DNA binding"/>
    <property type="evidence" value="ECO:0007669"/>
    <property type="project" value="InterPro"/>
</dbReference>
<dbReference type="InterPro" id="IPR009057">
    <property type="entry name" value="Homeodomain-like_sf"/>
</dbReference>